<gene>
    <name evidence="7" type="ORF">Fcan01_05496</name>
</gene>
<sequence>MSRQMPSSSSILAVCSIISLILVQNINSQSSPNDTTTASATTALLLNSTTPNENVTSNYNSTSTTTLTISTPATTTTKVLIQPRAQDDKESPGKLCETDNDLIGQHLGCSCVDLNGGVKSANCADKWIGYNNSLNLPFKLNISRHVRILDLSKNHLEILDENTFGDCEGLRELNLYKNHIGYIKSLNCTGIKKLDLSWNHLHNLTNESFKNLSKLEELDLNHNHLIIVEPNSLDRLKNLRVLNLASNPLGQELNFYSDYILSLDNLVLLETLDLSNTSLPDFPLSLIQGTKNIKRLRLANNMITYLPEGVLHELTSLEYLDLSGNWFETLVPFGFNGLSTLRILILDRMPYLKKIEQHAFAGLSSLTELSCQKNHYLSFIDVMAFRMARELEKELVEGDSHPKIVHLADNNLNYFEYGLLVWKDMEWLELYRNPWICDCNLQWAAEFSAHKKADAAILMDPDFTCMEPHIFAGVQVTTVAPEEMLCYSPAATVAGLVGIILFGFLLFTFCSILILNHMGMLPDWVRTYNIFGSGSSLPKYMRVNPKPARARRMERMGVIPPPEKGEPVPGDLEWDSGDIGPT</sequence>
<dbReference type="AlphaFoldDB" id="A0A226ENS4"/>
<feature type="region of interest" description="Disordered" evidence="4">
    <location>
        <begin position="558"/>
        <end position="582"/>
    </location>
</feature>
<dbReference type="InterPro" id="IPR050541">
    <property type="entry name" value="LRR_TM_domain-containing"/>
</dbReference>
<dbReference type="OrthoDB" id="2190652at2759"/>
<evidence type="ECO:0000256" key="3">
    <source>
        <dbReference type="ARBA" id="ARBA00022737"/>
    </source>
</evidence>
<feature type="signal peptide" evidence="6">
    <location>
        <begin position="1"/>
        <end position="28"/>
    </location>
</feature>
<dbReference type="Proteomes" id="UP000198287">
    <property type="component" value="Unassembled WGS sequence"/>
</dbReference>
<keyword evidence="5" id="KW-0472">Membrane</keyword>
<keyword evidence="8" id="KW-1185">Reference proteome</keyword>
<feature type="transmembrane region" description="Helical" evidence="5">
    <location>
        <begin position="493"/>
        <end position="516"/>
    </location>
</feature>
<dbReference type="EMBL" id="LNIX01000002">
    <property type="protein sequence ID" value="OXA58940.1"/>
    <property type="molecule type" value="Genomic_DNA"/>
</dbReference>
<name>A0A226ENS4_FOLCA</name>
<proteinExistence type="predicted"/>
<reference evidence="7 8" key="1">
    <citation type="submission" date="2015-12" db="EMBL/GenBank/DDBJ databases">
        <title>The genome of Folsomia candida.</title>
        <authorList>
            <person name="Faddeeva A."/>
            <person name="Derks M.F."/>
            <person name="Anvar Y."/>
            <person name="Smit S."/>
            <person name="Van Straalen N."/>
            <person name="Roelofs D."/>
        </authorList>
    </citation>
    <scope>NUCLEOTIDE SEQUENCE [LARGE SCALE GENOMIC DNA]</scope>
    <source>
        <strain evidence="7 8">VU population</strain>
        <tissue evidence="7">Whole body</tissue>
    </source>
</reference>
<keyword evidence="2 6" id="KW-0732">Signal</keyword>
<accession>A0A226ENS4</accession>
<keyword evidence="1" id="KW-0433">Leucine-rich repeat</keyword>
<dbReference type="Gene3D" id="3.80.10.10">
    <property type="entry name" value="Ribonuclease Inhibitor"/>
    <property type="match status" value="2"/>
</dbReference>
<dbReference type="PANTHER" id="PTHR24369">
    <property type="entry name" value="ANTIGEN BSP, PUTATIVE-RELATED"/>
    <property type="match status" value="1"/>
</dbReference>
<evidence type="ECO:0000256" key="1">
    <source>
        <dbReference type="ARBA" id="ARBA00022614"/>
    </source>
</evidence>
<dbReference type="PANTHER" id="PTHR24369:SF210">
    <property type="entry name" value="CHAOPTIN-RELATED"/>
    <property type="match status" value="1"/>
</dbReference>
<evidence type="ECO:0000256" key="4">
    <source>
        <dbReference type="SAM" id="MobiDB-lite"/>
    </source>
</evidence>
<evidence type="ECO:0000313" key="7">
    <source>
        <dbReference type="EMBL" id="OXA58940.1"/>
    </source>
</evidence>
<dbReference type="GO" id="GO:0005886">
    <property type="term" value="C:plasma membrane"/>
    <property type="evidence" value="ECO:0007669"/>
    <property type="project" value="TreeGrafter"/>
</dbReference>
<protein>
    <submittedName>
        <fullName evidence="7">Leucine-rich repeat neuronal protein 1</fullName>
    </submittedName>
</protein>
<organism evidence="7 8">
    <name type="scientific">Folsomia candida</name>
    <name type="common">Springtail</name>
    <dbReference type="NCBI Taxonomy" id="158441"/>
    <lineage>
        <taxon>Eukaryota</taxon>
        <taxon>Metazoa</taxon>
        <taxon>Ecdysozoa</taxon>
        <taxon>Arthropoda</taxon>
        <taxon>Hexapoda</taxon>
        <taxon>Collembola</taxon>
        <taxon>Entomobryomorpha</taxon>
        <taxon>Isotomoidea</taxon>
        <taxon>Isotomidae</taxon>
        <taxon>Proisotominae</taxon>
        <taxon>Folsomia</taxon>
    </lineage>
</organism>
<dbReference type="STRING" id="158441.A0A226ENS4"/>
<keyword evidence="3" id="KW-0677">Repeat</keyword>
<dbReference type="InterPro" id="IPR001611">
    <property type="entry name" value="Leu-rich_rpt"/>
</dbReference>
<keyword evidence="5" id="KW-1133">Transmembrane helix</keyword>
<comment type="caution">
    <text evidence="7">The sequence shown here is derived from an EMBL/GenBank/DDBJ whole genome shotgun (WGS) entry which is preliminary data.</text>
</comment>
<feature type="chain" id="PRO_5013279770" evidence="6">
    <location>
        <begin position="29"/>
        <end position="582"/>
    </location>
</feature>
<dbReference type="Pfam" id="PF13855">
    <property type="entry name" value="LRR_8"/>
    <property type="match status" value="2"/>
</dbReference>
<dbReference type="InterPro" id="IPR032675">
    <property type="entry name" value="LRR_dom_sf"/>
</dbReference>
<evidence type="ECO:0000256" key="5">
    <source>
        <dbReference type="SAM" id="Phobius"/>
    </source>
</evidence>
<evidence type="ECO:0000256" key="2">
    <source>
        <dbReference type="ARBA" id="ARBA00022729"/>
    </source>
</evidence>
<keyword evidence="5" id="KW-0812">Transmembrane</keyword>
<dbReference type="InterPro" id="IPR003591">
    <property type="entry name" value="Leu-rich_rpt_typical-subtyp"/>
</dbReference>
<dbReference type="SMART" id="SM00369">
    <property type="entry name" value="LRR_TYP"/>
    <property type="match status" value="7"/>
</dbReference>
<evidence type="ECO:0000313" key="8">
    <source>
        <dbReference type="Proteomes" id="UP000198287"/>
    </source>
</evidence>
<dbReference type="SUPFAM" id="SSF52058">
    <property type="entry name" value="L domain-like"/>
    <property type="match status" value="1"/>
</dbReference>
<dbReference type="OMA" id="IGQHLGC"/>
<evidence type="ECO:0000256" key="6">
    <source>
        <dbReference type="SAM" id="SignalP"/>
    </source>
</evidence>